<feature type="transmembrane region" description="Helical" evidence="1">
    <location>
        <begin position="22"/>
        <end position="44"/>
    </location>
</feature>
<evidence type="ECO:0000313" key="2">
    <source>
        <dbReference type="EMBL" id="KLU20428.1"/>
    </source>
</evidence>
<keyword evidence="1" id="KW-0472">Membrane</keyword>
<accession>A0A0J1FL28</accession>
<feature type="non-terminal residue" evidence="2">
    <location>
        <position position="1"/>
    </location>
</feature>
<comment type="caution">
    <text evidence="2">The sequence shown here is derived from an EMBL/GenBank/DDBJ whole genome shotgun (WGS) entry which is preliminary data.</text>
</comment>
<protein>
    <submittedName>
        <fullName evidence="2">Uncharacterized protein</fullName>
    </submittedName>
</protein>
<sequence length="83" mass="8505">GDGATAGDQAARPPPQAATRTFFTVGGFVVACAFAGVGLAMCFIGTNGALGFGRIAVVGMCQNNLNCVGSRALRRRVKKSGRW</sequence>
<evidence type="ECO:0000313" key="3">
    <source>
        <dbReference type="Proteomes" id="UP000035963"/>
    </source>
</evidence>
<keyword evidence="1" id="KW-1133">Transmembrane helix</keyword>
<proteinExistence type="predicted"/>
<organism evidence="2 3">
    <name type="scientific">Caballeronia mineralivorans PML1(12)</name>
    <dbReference type="NCBI Taxonomy" id="908627"/>
    <lineage>
        <taxon>Bacteria</taxon>
        <taxon>Pseudomonadati</taxon>
        <taxon>Pseudomonadota</taxon>
        <taxon>Betaproteobacteria</taxon>
        <taxon>Burkholderiales</taxon>
        <taxon>Burkholderiaceae</taxon>
        <taxon>Caballeronia</taxon>
    </lineage>
</organism>
<name>A0A0J1FL28_9BURK</name>
<dbReference type="AlphaFoldDB" id="A0A0J1FL28"/>
<dbReference type="EMBL" id="AEJF01000257">
    <property type="protein sequence ID" value="KLU20428.1"/>
    <property type="molecule type" value="Genomic_DNA"/>
</dbReference>
<gene>
    <name evidence="2" type="ORF">EOS_41440</name>
</gene>
<reference evidence="2 3" key="1">
    <citation type="journal article" date="2015" name="Genome Announc.">
        <title>Draft Genome Sequence of Burkholderia sp. Strain PML1(12), an Ectomycorrhizosphere-Inhabiting Bacterium with Effective Mineral-Weathering Ability.</title>
        <authorList>
            <person name="Uroz S."/>
            <person name="Oger P."/>
        </authorList>
    </citation>
    <scope>NUCLEOTIDE SEQUENCE [LARGE SCALE GENOMIC DNA]</scope>
    <source>
        <strain evidence="3">PML1(12)</strain>
    </source>
</reference>
<dbReference type="PATRIC" id="fig|908627.4.peg.9310"/>
<keyword evidence="3" id="KW-1185">Reference proteome</keyword>
<dbReference type="Proteomes" id="UP000035963">
    <property type="component" value="Unassembled WGS sequence"/>
</dbReference>
<evidence type="ECO:0000256" key="1">
    <source>
        <dbReference type="SAM" id="Phobius"/>
    </source>
</evidence>
<keyword evidence="1" id="KW-0812">Transmembrane</keyword>